<evidence type="ECO:0000313" key="3">
    <source>
        <dbReference type="Proteomes" id="UP000410984"/>
    </source>
</evidence>
<organism evidence="2 3">
    <name type="scientific">Methylobacterium symbioticum</name>
    <dbReference type="NCBI Taxonomy" id="2584084"/>
    <lineage>
        <taxon>Bacteria</taxon>
        <taxon>Pseudomonadati</taxon>
        <taxon>Pseudomonadota</taxon>
        <taxon>Alphaproteobacteria</taxon>
        <taxon>Hyphomicrobiales</taxon>
        <taxon>Methylobacteriaceae</taxon>
        <taxon>Methylobacterium</taxon>
    </lineage>
</organism>
<dbReference type="Pfam" id="PF18431">
    <property type="entry name" value="RNAse_A_bac"/>
    <property type="match status" value="1"/>
</dbReference>
<evidence type="ECO:0000313" key="2">
    <source>
        <dbReference type="EMBL" id="VUD71332.1"/>
    </source>
</evidence>
<feature type="domain" description="Bacterial CdiA-CT RNAse A" evidence="1">
    <location>
        <begin position="22"/>
        <end position="138"/>
    </location>
</feature>
<dbReference type="EMBL" id="CABFPH010000020">
    <property type="protein sequence ID" value="VUD71332.1"/>
    <property type="molecule type" value="Genomic_DNA"/>
</dbReference>
<dbReference type="AlphaFoldDB" id="A0A509EB06"/>
<dbReference type="OrthoDB" id="7990467at2"/>
<keyword evidence="3" id="KW-1185">Reference proteome</keyword>
<accession>A0A509EB06</accession>
<sequence>MGYTITPAKALFLMRESENHGGHPCTRHIGLSNDQLMQRLRAGDGARDGGIQYISTFTYERDAARAASQAFKNTDKLISTLNRNGKAEFPDLRVDEAFKVRFALGGGVPEYYVNHVTLVVFRTAEQTGDLFYVKTFYPRPPNELREAPLLGNT</sequence>
<reference evidence="2 3" key="1">
    <citation type="submission" date="2019-06" db="EMBL/GenBank/DDBJ databases">
        <authorList>
            <person name="Rodrigo-Torres L."/>
            <person name="Arahal R. D."/>
            <person name="Lucena T."/>
        </authorList>
    </citation>
    <scope>NUCLEOTIDE SEQUENCE [LARGE SCALE GENOMIC DNA]</scope>
    <source>
        <strain evidence="2 3">SB0023/3</strain>
    </source>
</reference>
<dbReference type="InterPro" id="IPR041436">
    <property type="entry name" value="RNAse_A_bac"/>
</dbReference>
<dbReference type="Proteomes" id="UP000410984">
    <property type="component" value="Unassembled WGS sequence"/>
</dbReference>
<evidence type="ECO:0000259" key="1">
    <source>
        <dbReference type="Pfam" id="PF18431"/>
    </source>
</evidence>
<dbReference type="RefSeq" id="WP_142582764.1">
    <property type="nucleotide sequence ID" value="NZ_CABFPH010000020.1"/>
</dbReference>
<name>A0A509EB06_9HYPH</name>
<proteinExistence type="predicted"/>
<gene>
    <name evidence="2" type="ORF">MET9862_01910</name>
</gene>
<protein>
    <recommendedName>
        <fullName evidence="1">Bacterial CdiA-CT RNAse A domain-containing protein</fullName>
    </recommendedName>
</protein>